<organism evidence="1 2">
    <name type="scientific">Parasponia andersonii</name>
    <name type="common">Sponia andersonii</name>
    <dbReference type="NCBI Taxonomy" id="3476"/>
    <lineage>
        <taxon>Eukaryota</taxon>
        <taxon>Viridiplantae</taxon>
        <taxon>Streptophyta</taxon>
        <taxon>Embryophyta</taxon>
        <taxon>Tracheophyta</taxon>
        <taxon>Spermatophyta</taxon>
        <taxon>Magnoliopsida</taxon>
        <taxon>eudicotyledons</taxon>
        <taxon>Gunneridae</taxon>
        <taxon>Pentapetalae</taxon>
        <taxon>rosids</taxon>
        <taxon>fabids</taxon>
        <taxon>Rosales</taxon>
        <taxon>Cannabaceae</taxon>
        <taxon>Parasponia</taxon>
    </lineage>
</organism>
<comment type="caution">
    <text evidence="1">The sequence shown here is derived from an EMBL/GenBank/DDBJ whole genome shotgun (WGS) entry which is preliminary data.</text>
</comment>
<protein>
    <submittedName>
        <fullName evidence="1">Uncharacterized protein</fullName>
    </submittedName>
</protein>
<gene>
    <name evidence="1" type="ORF">PanWU01x14_095910</name>
</gene>
<dbReference type="EMBL" id="JXTB01000063">
    <property type="protein sequence ID" value="PON68439.1"/>
    <property type="molecule type" value="Genomic_DNA"/>
</dbReference>
<dbReference type="OrthoDB" id="1750119at2759"/>
<name>A0A2P5D560_PARAD</name>
<proteinExistence type="predicted"/>
<dbReference type="AlphaFoldDB" id="A0A2P5D560"/>
<dbReference type="Proteomes" id="UP000237105">
    <property type="component" value="Unassembled WGS sequence"/>
</dbReference>
<keyword evidence="2" id="KW-1185">Reference proteome</keyword>
<evidence type="ECO:0000313" key="2">
    <source>
        <dbReference type="Proteomes" id="UP000237105"/>
    </source>
</evidence>
<feature type="non-terminal residue" evidence="1">
    <location>
        <position position="70"/>
    </location>
</feature>
<reference evidence="2" key="1">
    <citation type="submission" date="2016-06" db="EMBL/GenBank/DDBJ databases">
        <title>Parallel loss of symbiosis genes in relatives of nitrogen-fixing non-legume Parasponia.</title>
        <authorList>
            <person name="Van Velzen R."/>
            <person name="Holmer R."/>
            <person name="Bu F."/>
            <person name="Rutten L."/>
            <person name="Van Zeijl A."/>
            <person name="Liu W."/>
            <person name="Santuari L."/>
            <person name="Cao Q."/>
            <person name="Sharma T."/>
            <person name="Shen D."/>
            <person name="Roswanjaya Y."/>
            <person name="Wardhani T."/>
            <person name="Kalhor M.S."/>
            <person name="Jansen J."/>
            <person name="Van den Hoogen J."/>
            <person name="Gungor B."/>
            <person name="Hartog M."/>
            <person name="Hontelez J."/>
            <person name="Verver J."/>
            <person name="Yang W.-C."/>
            <person name="Schijlen E."/>
            <person name="Repin R."/>
            <person name="Schilthuizen M."/>
            <person name="Schranz E."/>
            <person name="Heidstra R."/>
            <person name="Miyata K."/>
            <person name="Fedorova E."/>
            <person name="Kohlen W."/>
            <person name="Bisseling T."/>
            <person name="Smit S."/>
            <person name="Geurts R."/>
        </authorList>
    </citation>
    <scope>NUCLEOTIDE SEQUENCE [LARGE SCALE GENOMIC DNA]</scope>
    <source>
        <strain evidence="2">cv. WU1-14</strain>
    </source>
</reference>
<evidence type="ECO:0000313" key="1">
    <source>
        <dbReference type="EMBL" id="PON68439.1"/>
    </source>
</evidence>
<sequence length="70" mass="7843">MKTIAATPNLVEIGASQRGRDKGKKGATYDKSRDVRTEDAEIYNGIKDALDELEVDLRREIESLHLEIAK</sequence>
<accession>A0A2P5D560</accession>